<dbReference type="AlphaFoldDB" id="A0A2M7W2K1"/>
<gene>
    <name evidence="2" type="ORF">COX64_01470</name>
</gene>
<dbReference type="EMBL" id="PFQB01000031">
    <property type="protein sequence ID" value="PJA14958.1"/>
    <property type="molecule type" value="Genomic_DNA"/>
</dbReference>
<keyword evidence="1" id="KW-0812">Transmembrane</keyword>
<evidence type="ECO:0000313" key="2">
    <source>
        <dbReference type="EMBL" id="PJA14958.1"/>
    </source>
</evidence>
<comment type="caution">
    <text evidence="2">The sequence shown here is derived from an EMBL/GenBank/DDBJ whole genome shotgun (WGS) entry which is preliminary data.</text>
</comment>
<feature type="transmembrane region" description="Helical" evidence="1">
    <location>
        <begin position="7"/>
        <end position="27"/>
    </location>
</feature>
<organism evidence="2 3">
    <name type="scientific">Candidatus Dojkabacteria bacterium CG_4_10_14_0_2_um_filter_Dojkabacteria_WS6_41_15</name>
    <dbReference type="NCBI Taxonomy" id="2014249"/>
    <lineage>
        <taxon>Bacteria</taxon>
        <taxon>Candidatus Dojkabacteria</taxon>
    </lineage>
</organism>
<proteinExistence type="predicted"/>
<accession>A0A2M7W2K1</accession>
<keyword evidence="1" id="KW-0472">Membrane</keyword>
<evidence type="ECO:0000256" key="1">
    <source>
        <dbReference type="SAM" id="Phobius"/>
    </source>
</evidence>
<dbReference type="Proteomes" id="UP000228952">
    <property type="component" value="Unassembled WGS sequence"/>
</dbReference>
<reference evidence="3" key="1">
    <citation type="submission" date="2017-09" db="EMBL/GenBank/DDBJ databases">
        <title>Depth-based differentiation of microbial function through sediment-hosted aquifers and enrichment of novel symbionts in the deep terrestrial subsurface.</title>
        <authorList>
            <person name="Probst A.J."/>
            <person name="Ladd B."/>
            <person name="Jarett J.K."/>
            <person name="Geller-Mcgrath D.E."/>
            <person name="Sieber C.M.K."/>
            <person name="Emerson J.B."/>
            <person name="Anantharaman K."/>
            <person name="Thomas B.C."/>
            <person name="Malmstrom R."/>
            <person name="Stieglmeier M."/>
            <person name="Klingl A."/>
            <person name="Woyke T."/>
            <person name="Ryan C.M."/>
            <person name="Banfield J.F."/>
        </authorList>
    </citation>
    <scope>NUCLEOTIDE SEQUENCE [LARGE SCALE GENOMIC DNA]</scope>
</reference>
<sequence>MKISKKVLFISVVILLVSVIFVLVRVLSKNIEVAWNNEDTWTTKERLIFPKEVSSLKVNRQVTATATGEAFSFRADYCYLYAITQSTDGSKATLKCSLLPMYYLQNLGTATKEWQEKSDILMEISKEDISPTSFLGRIDLSFESVSELGSQKIPVSIAINGETRLPTKTISASISHFITALFGKKTEVAVKFTGYEVKRLNNTTDLQKEEYAKTWVKKVNNLIKMDFVSKQAQKVGAIEKLKVFKQYFTPSALKCSDLSTCIAGYSDNPAEKVAYYMYGLYQSDRSNFAKFMEEFSTSLYPFTPKYPAITKEQVAASGGVNWTTFTVYNFPICPIAEVIKGTTSGATVFFGTYAKTVALDAEVVKSNEAVLDGYKDTLWVEGEGWDSDFIKQFDRVCGYVFTNQGIGSASLKQSLVEVYFKMLSIQTGSKVTPDKNSIANEIYEKSAYSPYSSPLLLDASLMKERQNGLETIDKQGSAYVEWKSLLNSLIFVYLYETL</sequence>
<keyword evidence="1" id="KW-1133">Transmembrane helix</keyword>
<name>A0A2M7W2K1_9BACT</name>
<evidence type="ECO:0000313" key="3">
    <source>
        <dbReference type="Proteomes" id="UP000228952"/>
    </source>
</evidence>
<protein>
    <submittedName>
        <fullName evidence="2">Uncharacterized protein</fullName>
    </submittedName>
</protein>